<protein>
    <submittedName>
        <fullName evidence="2">Glycoside hydrolase family protein</fullName>
    </submittedName>
</protein>
<organism evidence="2 3">
    <name type="scientific">Bacteroides eggerthii</name>
    <dbReference type="NCBI Taxonomy" id="28111"/>
    <lineage>
        <taxon>Bacteria</taxon>
        <taxon>Pseudomonadati</taxon>
        <taxon>Bacteroidota</taxon>
        <taxon>Bacteroidia</taxon>
        <taxon>Bacteroidales</taxon>
        <taxon>Bacteroidaceae</taxon>
        <taxon>Bacteroides</taxon>
    </lineage>
</organism>
<dbReference type="Pfam" id="PF10022">
    <property type="entry name" value="DUF2264"/>
    <property type="match status" value="1"/>
</dbReference>
<reference evidence="2 3" key="1">
    <citation type="submission" date="2018-06" db="EMBL/GenBank/DDBJ databases">
        <authorList>
            <consortium name="Pathogen Informatics"/>
            <person name="Doyle S."/>
        </authorList>
    </citation>
    <scope>NUCLEOTIDE SEQUENCE [LARGE SCALE GENOMIC DNA]</scope>
    <source>
        <strain evidence="2 3">NCTC11155</strain>
    </source>
</reference>
<sequence>MRNTIIVLFVSAFVAFPKVKAIENSTPVADREYWVNTLIRIADPVIRNLSEDKLKVSIPVGRSSSAKASTREFVTHMESVGRTFAGLAPWLELGPDETPEGQLRAKYIEMSCKALANSVNPVSNDYFNSTATRQILVNSAFLIQGLMKAQVQLWGNLDEVTRERLIEQWKSTRTMKPGNNNWLLFSAMVECGLKEFSGEWNFDVVKHALDSHAEWYKGDGIYGDGAAFHLDYYNSYVIHPLLLQVLEVTKKYKPEYQEFYNKEIIRFKRYAEIQERMIAPDGTYPVIGRSVTYRFAAFQVLARTALMKELPETIKPAQVRCALTAVMERLFEQPGTFDDKGWLTIGVCGNQSELGDVYLSTPCVYLCSLGFVTLGLPATDEFWAAPPENWTSKKAFSGEAFSIDKFIKE</sequence>
<dbReference type="STRING" id="483216.BACEGG_01410"/>
<dbReference type="PANTHER" id="PTHR35339:SF3">
    <property type="entry name" value="DUF2264 DOMAIN-CONTAINING PROTEIN"/>
    <property type="match status" value="1"/>
</dbReference>
<dbReference type="Proteomes" id="UP000254424">
    <property type="component" value="Unassembled WGS sequence"/>
</dbReference>
<dbReference type="OrthoDB" id="9813465at2"/>
<evidence type="ECO:0000313" key="3">
    <source>
        <dbReference type="Proteomes" id="UP000254424"/>
    </source>
</evidence>
<dbReference type="RefSeq" id="WP_004289707.1">
    <property type="nucleotide sequence ID" value="NZ_CABKNQ010000019.1"/>
</dbReference>
<proteinExistence type="predicted"/>
<keyword evidence="2" id="KW-0378">Hydrolase</keyword>
<dbReference type="PIRSF" id="PIRSF014753">
    <property type="entry name" value="UCP014753"/>
    <property type="match status" value="1"/>
</dbReference>
<dbReference type="AlphaFoldDB" id="A0A380YIM3"/>
<dbReference type="InterPro" id="IPR049349">
    <property type="entry name" value="DUF2264_N"/>
</dbReference>
<feature type="domain" description="DUF2264" evidence="1">
    <location>
        <begin position="30"/>
        <end position="390"/>
    </location>
</feature>
<accession>A0A380YIM3</accession>
<dbReference type="GO" id="GO:0016787">
    <property type="term" value="F:hydrolase activity"/>
    <property type="evidence" value="ECO:0007669"/>
    <property type="project" value="UniProtKB-KW"/>
</dbReference>
<dbReference type="InterPro" id="IPR016624">
    <property type="entry name" value="UCP014753"/>
</dbReference>
<dbReference type="PANTHER" id="PTHR35339">
    <property type="entry name" value="LINALOOL DEHYDRATASE_ISOMERASE DOMAIN-CONTAINING PROTEIN"/>
    <property type="match status" value="1"/>
</dbReference>
<dbReference type="GeneID" id="93070496"/>
<dbReference type="EMBL" id="UFSX01000001">
    <property type="protein sequence ID" value="SUV28604.1"/>
    <property type="molecule type" value="Genomic_DNA"/>
</dbReference>
<evidence type="ECO:0000313" key="2">
    <source>
        <dbReference type="EMBL" id="SUV28604.1"/>
    </source>
</evidence>
<evidence type="ECO:0000259" key="1">
    <source>
        <dbReference type="Pfam" id="PF10022"/>
    </source>
</evidence>
<gene>
    <name evidence="2" type="ORF">NCTC11155_00555</name>
</gene>
<name>A0A380YIM3_9BACE</name>